<reference evidence="1" key="1">
    <citation type="journal article" date="2020" name="Nature">
        <title>Giant virus diversity and host interactions through global metagenomics.</title>
        <authorList>
            <person name="Schulz F."/>
            <person name="Roux S."/>
            <person name="Paez-Espino D."/>
            <person name="Jungbluth S."/>
            <person name="Walsh D.A."/>
            <person name="Denef V.J."/>
            <person name="McMahon K.D."/>
            <person name="Konstantinidis K.T."/>
            <person name="Eloe-Fadrosh E.A."/>
            <person name="Kyrpides N.C."/>
            <person name="Woyke T."/>
        </authorList>
    </citation>
    <scope>NUCLEOTIDE SEQUENCE</scope>
    <source>
        <strain evidence="1">GVMAG-S-1074260-58</strain>
    </source>
</reference>
<dbReference type="AlphaFoldDB" id="A0A6C0JZ46"/>
<sequence>MKYITNTLRVSIPPMVCGTYMFRCNRCHVPCDTTYELGQYKAKDTYMGRNDSRTTIMTYYCSMQCFEPMYLEFATKNLTKIISNLKKSIDYILQNITSPSKMSYNVLWKENPLPILFAYRAYLRFLEACLTRTVDMNILYALRNEAKSKLGDALEEYHTVEKAVNTICFKLSSVDSVILCLFAKK</sequence>
<accession>A0A6C0JZ46</accession>
<protein>
    <submittedName>
        <fullName evidence="1">Uncharacterized protein</fullName>
    </submittedName>
</protein>
<organism evidence="1">
    <name type="scientific">viral metagenome</name>
    <dbReference type="NCBI Taxonomy" id="1070528"/>
    <lineage>
        <taxon>unclassified sequences</taxon>
        <taxon>metagenomes</taxon>
        <taxon>organismal metagenomes</taxon>
    </lineage>
</organism>
<dbReference type="EMBL" id="MN740705">
    <property type="protein sequence ID" value="QHU09168.1"/>
    <property type="molecule type" value="Genomic_DNA"/>
</dbReference>
<proteinExistence type="predicted"/>
<evidence type="ECO:0000313" key="1">
    <source>
        <dbReference type="EMBL" id="QHU09168.1"/>
    </source>
</evidence>
<name>A0A6C0JZ46_9ZZZZ</name>